<feature type="compositionally biased region" description="Low complexity" evidence="2">
    <location>
        <begin position="248"/>
        <end position="261"/>
    </location>
</feature>
<evidence type="ECO:0000256" key="1">
    <source>
        <dbReference type="SAM" id="Coils"/>
    </source>
</evidence>
<feature type="compositionally biased region" description="Polar residues" evidence="2">
    <location>
        <begin position="189"/>
        <end position="199"/>
    </location>
</feature>
<feature type="region of interest" description="Disordered" evidence="2">
    <location>
        <begin position="248"/>
        <end position="296"/>
    </location>
</feature>
<gene>
    <name evidence="3" type="ORF">PCOS0759_LOCUS4322</name>
</gene>
<feature type="compositionally biased region" description="Polar residues" evidence="2">
    <location>
        <begin position="143"/>
        <end position="160"/>
    </location>
</feature>
<name>A0A7S1PIH3_9EUKA</name>
<feature type="compositionally biased region" description="Polar residues" evidence="2">
    <location>
        <begin position="977"/>
        <end position="987"/>
    </location>
</feature>
<feature type="region of interest" description="Disordered" evidence="2">
    <location>
        <begin position="954"/>
        <end position="987"/>
    </location>
</feature>
<sequence>MKRPHPLIVTTERNIDPNHLYDTVMTLDEDIEYSSALSGKCWNDRHLKDGTSSYWSSSSRRGSQDLASPTQPNSSSTHLTNLQSSPTRISVVRTEQKSFPPSPHILKVQPPSQQSFRHSKPLGRAENNSQRSPSPNLLEAQSIRFNRSRVSPTPTGQSNDSTKKNIVRVSDRAHHNHAVLKLLRHAPSRVTSLSPNSKFMHTKSKSPVHHTSPPQDHSLSAHSPNDAPIQHTLIDRHLIDVIIKQHFQSPSPNLNSSQQSSVTQRKRRNKLRKPLLSKHIHADSPTCSPLSQNTTHMQHVSQLNSPLEYLEYSPSPTLPSQSMLPSALIAGDLSFIFNMPSYGPLIKFLFSEYEGIIEFLKEHKRHNCQPIPLLQEQLEIAQRKGDAQHSKLSEEFDEHLEQLRAENNQLRHQILINSNDEYVRELRYTYESLCMKKQEINSDIEREKVNAKHLYEAVKFSRDNEKQLREQIKEQENENMQVEKYRERYMNTLATLNTMPEVIHEDEHTTQLEQETNYRNQNRLLSQKLEQEQEFSKHLKQNIEKLKTMRSPETDHDGILSRERAEIKKTHSPRPDWSRIKKIHDSQEVRNILKRVHSFSDLDINLSSKEIVRRAAEYFQVCGTVEKDQSNEITSLEQIIALLDPSVHNKNTAQLNDIKEFYGFGTGPEVPKYLRISGSVRNKQLSKRELENLLDDIWKQRIRSLKAGSKKKPVSLGDFFETYLSTQFSNVLQVKREWAYSIVEGCKVYSEDPDCALFLKILNGEIAEEAYQGQDELLSKLRTLMEKLDQMMYGITTGKVKKRDVFRRLDKFFRTKSKHNLLIIKCMLHYQNPDPVIEYGKLFQDDRNHTQGIFVEVVRDQYLQEIIEYNSQLEESILSLADDLTNSITFKKIHEAFYHIDPLKTKAQVEELIQKGLMLTEPIKWKQHVDADQIINALHKILIVRSTPVDEVENAKRKIDKRKKDKEKKKLLVKGTGAQTSPPKGAG</sequence>
<feature type="compositionally biased region" description="Basic residues" evidence="2">
    <location>
        <begin position="264"/>
        <end position="279"/>
    </location>
</feature>
<dbReference type="PANTHER" id="PTHR16306:SF0">
    <property type="entry name" value="TRANSLIN-ASSOCIATED FACTOR X-INTERACTING PROTEIN 1"/>
    <property type="match status" value="1"/>
</dbReference>
<dbReference type="EMBL" id="HBGD01005226">
    <property type="protein sequence ID" value="CAD9081082.1"/>
    <property type="molecule type" value="Transcribed_RNA"/>
</dbReference>
<feature type="compositionally biased region" description="Polar residues" evidence="2">
    <location>
        <begin position="126"/>
        <end position="135"/>
    </location>
</feature>
<dbReference type="AlphaFoldDB" id="A0A7S1PIH3"/>
<feature type="region of interest" description="Disordered" evidence="2">
    <location>
        <begin position="183"/>
        <end position="227"/>
    </location>
</feature>
<evidence type="ECO:0000313" key="3">
    <source>
        <dbReference type="EMBL" id="CAD9081082.1"/>
    </source>
</evidence>
<proteinExistence type="predicted"/>
<reference evidence="3" key="1">
    <citation type="submission" date="2021-01" db="EMBL/GenBank/DDBJ databases">
        <authorList>
            <person name="Corre E."/>
            <person name="Pelletier E."/>
            <person name="Niang G."/>
            <person name="Scheremetjew M."/>
            <person name="Finn R."/>
            <person name="Kale V."/>
            <person name="Holt S."/>
            <person name="Cochrane G."/>
            <person name="Meng A."/>
            <person name="Brown T."/>
            <person name="Cohen L."/>
        </authorList>
    </citation>
    <scope>NUCLEOTIDE SEQUENCE</scope>
    <source>
        <strain evidence="3">WS</strain>
    </source>
</reference>
<accession>A0A7S1PIH3</accession>
<feature type="compositionally biased region" description="Basic residues" evidence="2">
    <location>
        <begin position="958"/>
        <end position="972"/>
    </location>
</feature>
<feature type="coiled-coil region" evidence="1">
    <location>
        <begin position="389"/>
        <end position="420"/>
    </location>
</feature>
<feature type="compositionally biased region" description="Polar residues" evidence="2">
    <location>
        <begin position="65"/>
        <end position="88"/>
    </location>
</feature>
<dbReference type="PANTHER" id="PTHR16306">
    <property type="entry name" value="TRANSLIN-ASSOCIATED FACTOR X-INTERACTING PROTEIN 1"/>
    <property type="match status" value="1"/>
</dbReference>
<feature type="compositionally biased region" description="Polar residues" evidence="2">
    <location>
        <begin position="212"/>
        <end position="223"/>
    </location>
</feature>
<organism evidence="3">
    <name type="scientific">Percolomonas cosmopolitus</name>
    <dbReference type="NCBI Taxonomy" id="63605"/>
    <lineage>
        <taxon>Eukaryota</taxon>
        <taxon>Discoba</taxon>
        <taxon>Heterolobosea</taxon>
        <taxon>Tetramitia</taxon>
        <taxon>Eutetramitia</taxon>
        <taxon>Percolomonadidae</taxon>
        <taxon>Percolomonas</taxon>
    </lineage>
</organism>
<feature type="region of interest" description="Disordered" evidence="2">
    <location>
        <begin position="52"/>
        <end position="165"/>
    </location>
</feature>
<protein>
    <recommendedName>
        <fullName evidence="4">Translin-associated factor X-interacting protein 1 N-terminal domain-containing protein</fullName>
    </recommendedName>
</protein>
<feature type="region of interest" description="Disordered" evidence="2">
    <location>
        <begin position="549"/>
        <end position="577"/>
    </location>
</feature>
<keyword evidence="1" id="KW-0175">Coiled coil</keyword>
<feature type="coiled-coil region" evidence="1">
    <location>
        <begin position="458"/>
        <end position="492"/>
    </location>
</feature>
<feature type="compositionally biased region" description="Low complexity" evidence="2">
    <location>
        <begin position="52"/>
        <end position="61"/>
    </location>
</feature>
<evidence type="ECO:0000256" key="2">
    <source>
        <dbReference type="SAM" id="MobiDB-lite"/>
    </source>
</evidence>
<feature type="compositionally biased region" description="Polar residues" evidence="2">
    <location>
        <begin position="285"/>
        <end position="296"/>
    </location>
</feature>
<dbReference type="GO" id="GO:0005737">
    <property type="term" value="C:cytoplasm"/>
    <property type="evidence" value="ECO:0007669"/>
    <property type="project" value="TreeGrafter"/>
</dbReference>
<evidence type="ECO:0008006" key="4">
    <source>
        <dbReference type="Google" id="ProtNLM"/>
    </source>
</evidence>